<dbReference type="InterPro" id="IPR015422">
    <property type="entry name" value="PyrdxlP-dep_Trfase_small"/>
</dbReference>
<dbReference type="HOGENOM" id="CLU_2311319_0_0_1"/>
<keyword evidence="1" id="KW-0456">Lyase</keyword>
<protein>
    <submittedName>
        <fullName evidence="2">Uncharacterized protein</fullName>
    </submittedName>
</protein>
<evidence type="ECO:0000313" key="2">
    <source>
        <dbReference type="EMBL" id="CCB51878.1"/>
    </source>
</evidence>
<dbReference type="STRING" id="29760.F6HI32"/>
<organism evidence="2 3">
    <name type="scientific">Vitis vinifera</name>
    <name type="common">Grape</name>
    <dbReference type="NCBI Taxonomy" id="29760"/>
    <lineage>
        <taxon>Eukaryota</taxon>
        <taxon>Viridiplantae</taxon>
        <taxon>Streptophyta</taxon>
        <taxon>Embryophyta</taxon>
        <taxon>Tracheophyta</taxon>
        <taxon>Spermatophyta</taxon>
        <taxon>Magnoliopsida</taxon>
        <taxon>eudicotyledons</taxon>
        <taxon>Gunneridae</taxon>
        <taxon>Pentapetalae</taxon>
        <taxon>rosids</taxon>
        <taxon>Vitales</taxon>
        <taxon>Vitaceae</taxon>
        <taxon>Viteae</taxon>
        <taxon>Vitis</taxon>
    </lineage>
</organism>
<dbReference type="PaxDb" id="29760-VIT_04s0043g00920.t01"/>
<evidence type="ECO:0000256" key="1">
    <source>
        <dbReference type="ARBA" id="ARBA00022793"/>
    </source>
</evidence>
<gene>
    <name evidence="2" type="ordered locus">VIT_04s0043g00920</name>
</gene>
<keyword evidence="3" id="KW-1185">Reference proteome</keyword>
<proteinExistence type="predicted"/>
<dbReference type="PANTHER" id="PTHR11999">
    <property type="entry name" value="GROUP II PYRIDOXAL-5-PHOSPHATE DECARBOXYLASE"/>
    <property type="match status" value="1"/>
</dbReference>
<dbReference type="InParanoid" id="F6HI32"/>
<sequence>MVHVEGNLVIKGNDDGLHWNTTLKLKQEGKGRELKSRLLMAVNESGLAFMTHAVVGGIYIIRYAVGSTLTETRHWDNPWELIQEKAQLVLQELGLALEED</sequence>
<accession>F6HI32</accession>
<dbReference type="InterPro" id="IPR010977">
    <property type="entry name" value="Aromatic_deC"/>
</dbReference>
<dbReference type="PANTHER" id="PTHR11999:SF169">
    <property type="entry name" value="TYROSINE DECARBOXYLASE 1-LIKE"/>
    <property type="match status" value="1"/>
</dbReference>
<keyword evidence="1" id="KW-0210">Decarboxylase</keyword>
<dbReference type="Proteomes" id="UP000009183">
    <property type="component" value="Chromosome 4"/>
</dbReference>
<reference evidence="3" key="1">
    <citation type="journal article" date="2007" name="Nature">
        <title>The grapevine genome sequence suggests ancestral hexaploidization in major angiosperm phyla.</title>
        <authorList>
            <consortium name="The French-Italian Public Consortium for Grapevine Genome Characterization."/>
            <person name="Jaillon O."/>
            <person name="Aury J.-M."/>
            <person name="Noel B."/>
            <person name="Policriti A."/>
            <person name="Clepet C."/>
            <person name="Casagrande A."/>
            <person name="Choisne N."/>
            <person name="Aubourg S."/>
            <person name="Vitulo N."/>
            <person name="Jubin C."/>
            <person name="Vezzi A."/>
            <person name="Legeai F."/>
            <person name="Hugueney P."/>
            <person name="Dasilva C."/>
            <person name="Horner D."/>
            <person name="Mica E."/>
            <person name="Jublot D."/>
            <person name="Poulain J."/>
            <person name="Bruyere C."/>
            <person name="Billault A."/>
            <person name="Segurens B."/>
            <person name="Gouyvenoux M."/>
            <person name="Ugarte E."/>
            <person name="Cattonaro F."/>
            <person name="Anthouard V."/>
            <person name="Vico V."/>
            <person name="Del Fabbro C."/>
            <person name="Alaux M."/>
            <person name="Di Gaspero G."/>
            <person name="Dumas V."/>
            <person name="Felice N."/>
            <person name="Paillard S."/>
            <person name="Juman I."/>
            <person name="Moroldo M."/>
            <person name="Scalabrin S."/>
            <person name="Canaguier A."/>
            <person name="Le Clainche I."/>
            <person name="Malacrida G."/>
            <person name="Durand E."/>
            <person name="Pesole G."/>
            <person name="Laucou V."/>
            <person name="Chatelet P."/>
            <person name="Merdinoglu D."/>
            <person name="Delledonne M."/>
            <person name="Pezzotti M."/>
            <person name="Lecharny A."/>
            <person name="Scarpelli C."/>
            <person name="Artiguenave F."/>
            <person name="Pe M.E."/>
            <person name="Valle G."/>
            <person name="Morgante M."/>
            <person name="Caboche M."/>
            <person name="Adam-Blondon A.-F."/>
            <person name="Weissenbach J."/>
            <person name="Quetier F."/>
            <person name="Wincker P."/>
        </authorList>
    </citation>
    <scope>NUCLEOTIDE SEQUENCE [LARGE SCALE GENOMIC DNA]</scope>
    <source>
        <strain evidence="3">cv. Pinot noir / PN40024</strain>
    </source>
</reference>
<name>F6HI32_VITVI</name>
<dbReference type="Gene3D" id="3.90.1150.10">
    <property type="entry name" value="Aspartate Aminotransferase, domain 1"/>
    <property type="match status" value="1"/>
</dbReference>
<dbReference type="AlphaFoldDB" id="F6HI32"/>
<evidence type="ECO:0000313" key="3">
    <source>
        <dbReference type="Proteomes" id="UP000009183"/>
    </source>
</evidence>
<dbReference type="OrthoDB" id="639767at2759"/>
<dbReference type="EMBL" id="FN595763">
    <property type="protein sequence ID" value="CCB51878.1"/>
    <property type="molecule type" value="Genomic_DNA"/>
</dbReference>